<gene>
    <name evidence="11" type="ORF">Z518_02281</name>
</gene>
<comment type="similarity">
    <text evidence="8">Belongs to the exosome component 10/RRP6 family.</text>
</comment>
<dbReference type="InterPro" id="IPR045092">
    <property type="entry name" value="Rrp6-like"/>
</dbReference>
<keyword evidence="5" id="KW-0271">Exosome</keyword>
<dbReference type="STRING" id="1442369.A0A0D2HB11"/>
<evidence type="ECO:0000256" key="5">
    <source>
        <dbReference type="ARBA" id="ARBA00022835"/>
    </source>
</evidence>
<keyword evidence="4" id="KW-0378">Hydrolase</keyword>
<evidence type="ECO:0000256" key="6">
    <source>
        <dbReference type="ARBA" id="ARBA00022839"/>
    </source>
</evidence>
<dbReference type="PROSITE" id="PS50967">
    <property type="entry name" value="HRDC"/>
    <property type="match status" value="1"/>
</dbReference>
<dbReference type="InterPro" id="IPR044876">
    <property type="entry name" value="HRDC_dom_sf"/>
</dbReference>
<accession>A0A0D2HB11</accession>
<dbReference type="GeneID" id="25290352"/>
<dbReference type="Gene3D" id="3.30.420.10">
    <property type="entry name" value="Ribonuclease H-like superfamily/Ribonuclease H"/>
    <property type="match status" value="1"/>
</dbReference>
<evidence type="ECO:0000256" key="8">
    <source>
        <dbReference type="ARBA" id="ARBA00043957"/>
    </source>
</evidence>
<dbReference type="HOGENOM" id="CLU_010129_0_1_1"/>
<dbReference type="Proteomes" id="UP000053617">
    <property type="component" value="Unassembled WGS sequence"/>
</dbReference>
<dbReference type="InterPro" id="IPR010997">
    <property type="entry name" value="HRDC-like_sf"/>
</dbReference>
<dbReference type="Pfam" id="PF00570">
    <property type="entry name" value="HRDC"/>
    <property type="match status" value="1"/>
</dbReference>
<feature type="region of interest" description="Disordered" evidence="9">
    <location>
        <begin position="117"/>
        <end position="139"/>
    </location>
</feature>
<keyword evidence="2" id="KW-0698">rRNA processing</keyword>
<protein>
    <recommendedName>
        <fullName evidence="10">HRDC domain-containing protein</fullName>
    </recommendedName>
</protein>
<keyword evidence="12" id="KW-1185">Reference proteome</keyword>
<dbReference type="InterPro" id="IPR002121">
    <property type="entry name" value="HRDC_dom"/>
</dbReference>
<dbReference type="InterPro" id="IPR049559">
    <property type="entry name" value="Rrp6p-like_exo"/>
</dbReference>
<dbReference type="PANTHER" id="PTHR12124">
    <property type="entry name" value="POLYMYOSITIS/SCLERODERMA AUTOANTIGEN-RELATED"/>
    <property type="match status" value="1"/>
</dbReference>
<sequence>MDLTADFKSFQELVQSSLINVTRTANQISNQDLSFHRSSSEKLSRALDRQNAHLLRLTNKLLKAATKDTNIKAPSLQSQDDIEDRWPRIVDVIDNLLEKTDSKLDEVSGAFQRQSLNDRGVVPTPKPGTPVSDFPQSSPKVIKKPQQLFERKVNNFETSHFKPLLRTKPHAVVPLEESIGDEDTGYKHPYQREIEEYAYPASVYQTRPPIPFNPADGSEATFVDTEEGVKEMLEELKGATEIAVDLEHNDQRSYIGMVCLMQISTREKDWIVDTLKPWRENLQILNEVFADPKILKVLHGSNMDIIWLQRDLGLYVVGLFDTFHASCALQIQGKGLKHLLHRFANFEAQKQYQTADWRVRPLPPELVDYARSDTHYLLHIYDHVRNMLIESSTPTENLTDHVLTQSKKEALQVYDHPFYDSEFGRGSYGWLGLLMQRTVTFNKEQFGVFRAVHAWRDRKAREMDEGIQYILPNRLLFLIATNMPTSVFNFHVSIRGVPKTLLDNLKNLPELIEVIKKGKHEGRDGKSFQEVMRHYEEVHGAYPYRSRRERKEQPSTTYSGLGATLQQLTANGDIGIASPSLNYDGYVENDTPIAARCSTSLFWGEVAPQYRQSPPEATTAVHALISILPLPVLATGSEVDEVTTPAKMQPAAVVMTAQEQLRSKVSEIFTLKNVSPPKKRKAEDVDDSIVVPSTAPKLTPVNGSPPTFKEATILSAEASDPEDVPKSHAQEKHKSDKKAKREARREAKRLTAEAATKTTQPFDYASAESLLNQPSPAVQGNANGQATKRMNPFAKALDTSTGAKRAKMGKELAGKSVTFTS</sequence>
<keyword evidence="6" id="KW-0269">Exonuclease</keyword>
<evidence type="ECO:0000256" key="3">
    <source>
        <dbReference type="ARBA" id="ARBA00022722"/>
    </source>
</evidence>
<dbReference type="Pfam" id="PF08066">
    <property type="entry name" value="PMC2NT"/>
    <property type="match status" value="1"/>
</dbReference>
<name>A0A0D2HB11_9EURO</name>
<dbReference type="AlphaFoldDB" id="A0A0D2HB11"/>
<proteinExistence type="inferred from homology"/>
<evidence type="ECO:0000256" key="1">
    <source>
        <dbReference type="ARBA" id="ARBA00004123"/>
    </source>
</evidence>
<feature type="compositionally biased region" description="Basic and acidic residues" evidence="9">
    <location>
        <begin position="723"/>
        <end position="734"/>
    </location>
</feature>
<evidence type="ECO:0000256" key="7">
    <source>
        <dbReference type="ARBA" id="ARBA00023242"/>
    </source>
</evidence>
<comment type="subcellular location">
    <subcellularLocation>
        <location evidence="1">Nucleus</location>
    </subcellularLocation>
</comment>
<keyword evidence="7" id="KW-0539">Nucleus</keyword>
<keyword evidence="3" id="KW-0540">Nuclease</keyword>
<dbReference type="GO" id="GO:0071051">
    <property type="term" value="P:poly(A)-dependent snoRNA 3'-end processing"/>
    <property type="evidence" value="ECO:0007669"/>
    <property type="project" value="TreeGrafter"/>
</dbReference>
<dbReference type="Pfam" id="PF01612">
    <property type="entry name" value="DNA_pol_A_exo1"/>
    <property type="match status" value="1"/>
</dbReference>
<dbReference type="Gene3D" id="1.10.150.80">
    <property type="entry name" value="HRDC domain"/>
    <property type="match status" value="1"/>
</dbReference>
<dbReference type="GO" id="GO:0071039">
    <property type="term" value="P:nuclear polyadenylation-dependent CUT catabolic process"/>
    <property type="evidence" value="ECO:0007669"/>
    <property type="project" value="TreeGrafter"/>
</dbReference>
<dbReference type="GO" id="GO:0071036">
    <property type="term" value="P:nuclear polyadenylation-dependent snoRNA catabolic process"/>
    <property type="evidence" value="ECO:0007669"/>
    <property type="project" value="TreeGrafter"/>
</dbReference>
<dbReference type="GO" id="GO:0005730">
    <property type="term" value="C:nucleolus"/>
    <property type="evidence" value="ECO:0007669"/>
    <property type="project" value="TreeGrafter"/>
</dbReference>
<dbReference type="GO" id="GO:0003727">
    <property type="term" value="F:single-stranded RNA binding"/>
    <property type="evidence" value="ECO:0007669"/>
    <property type="project" value="TreeGrafter"/>
</dbReference>
<evidence type="ECO:0000256" key="9">
    <source>
        <dbReference type="SAM" id="MobiDB-lite"/>
    </source>
</evidence>
<dbReference type="CDD" id="cd06147">
    <property type="entry name" value="Rrp6p_like_exo"/>
    <property type="match status" value="1"/>
</dbReference>
<evidence type="ECO:0000256" key="2">
    <source>
        <dbReference type="ARBA" id="ARBA00022552"/>
    </source>
</evidence>
<dbReference type="OrthoDB" id="2250022at2759"/>
<dbReference type="GO" id="GO:0071044">
    <property type="term" value="P:histone mRNA catabolic process"/>
    <property type="evidence" value="ECO:0007669"/>
    <property type="project" value="TreeGrafter"/>
</dbReference>
<dbReference type="GO" id="GO:0071038">
    <property type="term" value="P:TRAMP-dependent tRNA surveillance pathway"/>
    <property type="evidence" value="ECO:0007669"/>
    <property type="project" value="TreeGrafter"/>
</dbReference>
<dbReference type="InterPro" id="IPR002562">
    <property type="entry name" value="3'-5'_exonuclease_dom"/>
</dbReference>
<dbReference type="SUPFAM" id="SSF47819">
    <property type="entry name" value="HRDC-like"/>
    <property type="match status" value="1"/>
</dbReference>
<dbReference type="SMART" id="SM00474">
    <property type="entry name" value="35EXOc"/>
    <property type="match status" value="1"/>
</dbReference>
<dbReference type="RefSeq" id="XP_013274764.1">
    <property type="nucleotide sequence ID" value="XM_013419310.1"/>
</dbReference>
<reference evidence="11 12" key="1">
    <citation type="submission" date="2015-01" db="EMBL/GenBank/DDBJ databases">
        <title>The Genome Sequence of Rhinocladiella mackenzie CBS 650.93.</title>
        <authorList>
            <consortium name="The Broad Institute Genomics Platform"/>
            <person name="Cuomo C."/>
            <person name="de Hoog S."/>
            <person name="Gorbushina A."/>
            <person name="Stielow B."/>
            <person name="Teixiera M."/>
            <person name="Abouelleil A."/>
            <person name="Chapman S.B."/>
            <person name="Priest M."/>
            <person name="Young S.K."/>
            <person name="Wortman J."/>
            <person name="Nusbaum C."/>
            <person name="Birren B."/>
        </authorList>
    </citation>
    <scope>NUCLEOTIDE SEQUENCE [LARGE SCALE GENOMIC DNA]</scope>
    <source>
        <strain evidence="11 12">CBS 650.93</strain>
    </source>
</reference>
<dbReference type="GO" id="GO:0000176">
    <property type="term" value="C:nuclear exosome (RNase complex)"/>
    <property type="evidence" value="ECO:0007669"/>
    <property type="project" value="InterPro"/>
</dbReference>
<organism evidence="11 12">
    <name type="scientific">Rhinocladiella mackenziei CBS 650.93</name>
    <dbReference type="NCBI Taxonomy" id="1442369"/>
    <lineage>
        <taxon>Eukaryota</taxon>
        <taxon>Fungi</taxon>
        <taxon>Dikarya</taxon>
        <taxon>Ascomycota</taxon>
        <taxon>Pezizomycotina</taxon>
        <taxon>Eurotiomycetes</taxon>
        <taxon>Chaetothyriomycetidae</taxon>
        <taxon>Chaetothyriales</taxon>
        <taxon>Herpotrichiellaceae</taxon>
        <taxon>Rhinocladiella</taxon>
    </lineage>
</organism>
<dbReference type="GO" id="GO:0071040">
    <property type="term" value="P:nuclear polyadenylation-dependent antisense transcript catabolic process"/>
    <property type="evidence" value="ECO:0007669"/>
    <property type="project" value="TreeGrafter"/>
</dbReference>
<dbReference type="GO" id="GO:0000467">
    <property type="term" value="P:exonucleolytic trimming to generate mature 3'-end of 5.8S rRNA from tricistronic rRNA transcript (SSU-rRNA, 5.8S rRNA, LSU-rRNA)"/>
    <property type="evidence" value="ECO:0007669"/>
    <property type="project" value="InterPro"/>
</dbReference>
<dbReference type="EMBL" id="KN847476">
    <property type="protein sequence ID" value="KIX07628.1"/>
    <property type="molecule type" value="Genomic_DNA"/>
</dbReference>
<dbReference type="GO" id="GO:0071037">
    <property type="term" value="P:nuclear polyadenylation-dependent snRNA catabolic process"/>
    <property type="evidence" value="ECO:0007669"/>
    <property type="project" value="TreeGrafter"/>
</dbReference>
<dbReference type="InterPro" id="IPR012337">
    <property type="entry name" value="RNaseH-like_sf"/>
</dbReference>
<dbReference type="VEuPathDB" id="FungiDB:Z518_02281"/>
<feature type="domain" description="HRDC" evidence="10">
    <location>
        <begin position="442"/>
        <end position="525"/>
    </location>
</feature>
<dbReference type="GO" id="GO:0000166">
    <property type="term" value="F:nucleotide binding"/>
    <property type="evidence" value="ECO:0007669"/>
    <property type="project" value="InterPro"/>
</dbReference>
<dbReference type="FunFam" id="3.30.420.10:FF:000059">
    <property type="entry name" value="Exosome complex exonuclease Rrp6"/>
    <property type="match status" value="1"/>
</dbReference>
<dbReference type="GO" id="GO:0071035">
    <property type="term" value="P:nuclear polyadenylation-dependent rRNA catabolic process"/>
    <property type="evidence" value="ECO:0007669"/>
    <property type="project" value="TreeGrafter"/>
</dbReference>
<evidence type="ECO:0000313" key="11">
    <source>
        <dbReference type="EMBL" id="KIX07628.1"/>
    </source>
</evidence>
<dbReference type="GO" id="GO:0000175">
    <property type="term" value="F:3'-5'-RNA exonuclease activity"/>
    <property type="evidence" value="ECO:0007669"/>
    <property type="project" value="InterPro"/>
</dbReference>
<dbReference type="InterPro" id="IPR036397">
    <property type="entry name" value="RNaseH_sf"/>
</dbReference>
<dbReference type="SUPFAM" id="SSF53098">
    <property type="entry name" value="Ribonuclease H-like"/>
    <property type="match status" value="1"/>
</dbReference>
<evidence type="ECO:0000313" key="12">
    <source>
        <dbReference type="Proteomes" id="UP000053617"/>
    </source>
</evidence>
<dbReference type="InterPro" id="IPR012588">
    <property type="entry name" value="Exosome-assoc_fac_Rrp6_N"/>
</dbReference>
<evidence type="ECO:0000256" key="4">
    <source>
        <dbReference type="ARBA" id="ARBA00022801"/>
    </source>
</evidence>
<dbReference type="PANTHER" id="PTHR12124:SF47">
    <property type="entry name" value="EXOSOME COMPONENT 10"/>
    <property type="match status" value="1"/>
</dbReference>
<feature type="region of interest" description="Disordered" evidence="9">
    <location>
        <begin position="717"/>
        <end position="821"/>
    </location>
</feature>
<evidence type="ECO:0000259" key="10">
    <source>
        <dbReference type="PROSITE" id="PS50967"/>
    </source>
</evidence>
<feature type="compositionally biased region" description="Polar residues" evidence="9">
    <location>
        <begin position="769"/>
        <end position="788"/>
    </location>
</feature>